<dbReference type="PANTHER" id="PTHR30012:SF0">
    <property type="entry name" value="TYPE II SECRETION SYSTEM PROTEIN F-RELATED"/>
    <property type="match status" value="1"/>
</dbReference>
<dbReference type="EMBL" id="CP121472">
    <property type="protein sequence ID" value="WPL17201.1"/>
    <property type="molecule type" value="Genomic_DNA"/>
</dbReference>
<keyword evidence="4 7" id="KW-0812">Transmembrane</keyword>
<comment type="similarity">
    <text evidence="2">Belongs to the GSP F family.</text>
</comment>
<feature type="transmembrane region" description="Helical" evidence="7">
    <location>
        <begin position="140"/>
        <end position="159"/>
    </location>
</feature>
<evidence type="ECO:0000256" key="3">
    <source>
        <dbReference type="ARBA" id="ARBA00022475"/>
    </source>
</evidence>
<evidence type="ECO:0000256" key="1">
    <source>
        <dbReference type="ARBA" id="ARBA00004651"/>
    </source>
</evidence>
<dbReference type="Gene3D" id="1.20.81.30">
    <property type="entry name" value="Type II secretion system (T2SS), domain F"/>
    <property type="match status" value="2"/>
</dbReference>
<dbReference type="InterPro" id="IPR003004">
    <property type="entry name" value="GspF/PilC"/>
</dbReference>
<dbReference type="InterPro" id="IPR018076">
    <property type="entry name" value="T2SS_GspF_dom"/>
</dbReference>
<evidence type="ECO:0000256" key="4">
    <source>
        <dbReference type="ARBA" id="ARBA00022692"/>
    </source>
</evidence>
<sequence length="322" mass="34975">MMDHRWLADLFSRLAALEHAGIAPRQAFSSLAQGVPRHEQAALESAARWCGRGVSVAKSVARAGLVGPLDARVLDAAEVSGRLETAYRDLAARHTAADSRRRRLRGKLLLPGFILVLAALVKPFPAFFVGELSLGGYLRASLGLLVVIFGGLWLLMVLIRRLRETNLGLFIGQWLLSWPLLGQLLIRRQRTLYLEALAMLFDSGVPLVDALGTAALTVPPGRLQEAFRQLHAQVEAGATLEQAFGACSYIRLHSRLLVRSAEVSGTLGDGLGRIARTEREELESFENELATWLPRVAYLLVAAWMATGILGGGALTTMPADL</sequence>
<evidence type="ECO:0000313" key="9">
    <source>
        <dbReference type="EMBL" id="WPL17201.1"/>
    </source>
</evidence>
<dbReference type="InterPro" id="IPR042094">
    <property type="entry name" value="T2SS_GspF_sf"/>
</dbReference>
<comment type="subcellular location">
    <subcellularLocation>
        <location evidence="1">Cell membrane</location>
        <topology evidence="1">Multi-pass membrane protein</topology>
    </subcellularLocation>
</comment>
<feature type="domain" description="Type II secretion system protein GspF" evidence="8">
    <location>
        <begin position="13"/>
        <end position="123"/>
    </location>
</feature>
<evidence type="ECO:0000256" key="5">
    <source>
        <dbReference type="ARBA" id="ARBA00022989"/>
    </source>
</evidence>
<name>A0ABZ0SAY3_9GAMM</name>
<organism evidence="9 10">
    <name type="scientific">Thiorhodovibrio winogradskyi</name>
    <dbReference type="NCBI Taxonomy" id="77007"/>
    <lineage>
        <taxon>Bacteria</taxon>
        <taxon>Pseudomonadati</taxon>
        <taxon>Pseudomonadota</taxon>
        <taxon>Gammaproteobacteria</taxon>
        <taxon>Chromatiales</taxon>
        <taxon>Chromatiaceae</taxon>
        <taxon>Thiorhodovibrio</taxon>
    </lineage>
</organism>
<dbReference type="Pfam" id="PF00482">
    <property type="entry name" value="T2SSF"/>
    <property type="match status" value="2"/>
</dbReference>
<evidence type="ECO:0000313" key="10">
    <source>
        <dbReference type="Proteomes" id="UP001432180"/>
    </source>
</evidence>
<protein>
    <submittedName>
        <fullName evidence="9">Type IV pilin biogenesis protein</fullName>
    </submittedName>
</protein>
<evidence type="ECO:0000256" key="2">
    <source>
        <dbReference type="ARBA" id="ARBA00005745"/>
    </source>
</evidence>
<evidence type="ECO:0000256" key="6">
    <source>
        <dbReference type="ARBA" id="ARBA00023136"/>
    </source>
</evidence>
<keyword evidence="3" id="KW-1003">Cell membrane</keyword>
<proteinExistence type="inferred from homology"/>
<feature type="transmembrane region" description="Helical" evidence="7">
    <location>
        <begin position="108"/>
        <end position="128"/>
    </location>
</feature>
<keyword evidence="6 7" id="KW-0472">Membrane</keyword>
<evidence type="ECO:0000259" key="8">
    <source>
        <dbReference type="Pfam" id="PF00482"/>
    </source>
</evidence>
<accession>A0ABZ0SAY3</accession>
<keyword evidence="5 7" id="KW-1133">Transmembrane helix</keyword>
<feature type="domain" description="Type II secretion system protein GspF" evidence="8">
    <location>
        <begin position="194"/>
        <end position="310"/>
    </location>
</feature>
<evidence type="ECO:0000256" key="7">
    <source>
        <dbReference type="SAM" id="Phobius"/>
    </source>
</evidence>
<gene>
    <name evidence="9" type="ORF">Thiowin_02197</name>
</gene>
<keyword evidence="10" id="KW-1185">Reference proteome</keyword>
<dbReference type="Proteomes" id="UP001432180">
    <property type="component" value="Chromosome"/>
</dbReference>
<reference evidence="9 10" key="1">
    <citation type="journal article" date="2023" name="Microorganisms">
        <title>Thiorhodovibrio frisius and Trv. litoralis spp. nov., Two Novel Members from a Clade of Fastidious Purple Sulfur Bacteria That Exhibit Unique Red-Shifted Light-Harvesting Capabilities.</title>
        <authorList>
            <person name="Methner A."/>
            <person name="Kuzyk S.B."/>
            <person name="Petersen J."/>
            <person name="Bauer S."/>
            <person name="Brinkmann H."/>
            <person name="Sichau K."/>
            <person name="Wanner G."/>
            <person name="Wolf J."/>
            <person name="Neumann-Schaal M."/>
            <person name="Henke P."/>
            <person name="Tank M."/>
            <person name="Sproer C."/>
            <person name="Bunk B."/>
            <person name="Overmann J."/>
        </authorList>
    </citation>
    <scope>NUCLEOTIDE SEQUENCE [LARGE SCALE GENOMIC DNA]</scope>
    <source>
        <strain evidence="9 10">DSM 6702</strain>
    </source>
</reference>
<dbReference type="PANTHER" id="PTHR30012">
    <property type="entry name" value="GENERAL SECRETION PATHWAY PROTEIN"/>
    <property type="match status" value="1"/>
</dbReference>
<dbReference type="RefSeq" id="WP_328987721.1">
    <property type="nucleotide sequence ID" value="NZ_CP121472.1"/>
</dbReference>
<feature type="transmembrane region" description="Helical" evidence="7">
    <location>
        <begin position="296"/>
        <end position="315"/>
    </location>
</feature>